<sequence length="233" mass="24649">MGSSISSVVKEQGNGLKLDAQAQEELNALLTKVGLKYDDFVKQMKSTADNTLIPISKILSSGHVVHAKVTQTGENVKNAVSSSKVTAFAKGDILDGVFAIVNAGVESVLGDVAADQSEHRTYAITCGEFGGIMRIDIDIVCYTFTSTALAAVTNNVISAAYVVSSVDMSQLDKDTIRDIVQVCYGGVLTGIGIQDELTRIYKLILSAYEADTHGADFIIPSTVLGSKPKDPVV</sequence>
<name>A0AAD7F8I7_9AGAR</name>
<evidence type="ECO:0000313" key="2">
    <source>
        <dbReference type="Proteomes" id="UP001221142"/>
    </source>
</evidence>
<dbReference type="EMBL" id="JARKIF010000043">
    <property type="protein sequence ID" value="KAJ7608775.1"/>
    <property type="molecule type" value="Genomic_DNA"/>
</dbReference>
<organism evidence="1 2">
    <name type="scientific">Roridomyces roridus</name>
    <dbReference type="NCBI Taxonomy" id="1738132"/>
    <lineage>
        <taxon>Eukaryota</taxon>
        <taxon>Fungi</taxon>
        <taxon>Dikarya</taxon>
        <taxon>Basidiomycota</taxon>
        <taxon>Agaricomycotina</taxon>
        <taxon>Agaricomycetes</taxon>
        <taxon>Agaricomycetidae</taxon>
        <taxon>Agaricales</taxon>
        <taxon>Marasmiineae</taxon>
        <taxon>Mycenaceae</taxon>
        <taxon>Roridomyces</taxon>
    </lineage>
</organism>
<evidence type="ECO:0000313" key="1">
    <source>
        <dbReference type="EMBL" id="KAJ7608775.1"/>
    </source>
</evidence>
<protein>
    <submittedName>
        <fullName evidence="1">Uncharacterized protein</fullName>
    </submittedName>
</protein>
<gene>
    <name evidence="1" type="ORF">FB45DRAFT_1039443</name>
</gene>
<proteinExistence type="predicted"/>
<dbReference type="Proteomes" id="UP001221142">
    <property type="component" value="Unassembled WGS sequence"/>
</dbReference>
<reference evidence="1" key="1">
    <citation type="submission" date="2023-03" db="EMBL/GenBank/DDBJ databases">
        <title>Massive genome expansion in bonnet fungi (Mycena s.s.) driven by repeated elements and novel gene families across ecological guilds.</title>
        <authorList>
            <consortium name="Lawrence Berkeley National Laboratory"/>
            <person name="Harder C.B."/>
            <person name="Miyauchi S."/>
            <person name="Viragh M."/>
            <person name="Kuo A."/>
            <person name="Thoen E."/>
            <person name="Andreopoulos B."/>
            <person name="Lu D."/>
            <person name="Skrede I."/>
            <person name="Drula E."/>
            <person name="Henrissat B."/>
            <person name="Morin E."/>
            <person name="Kohler A."/>
            <person name="Barry K."/>
            <person name="LaButti K."/>
            <person name="Morin E."/>
            <person name="Salamov A."/>
            <person name="Lipzen A."/>
            <person name="Mereny Z."/>
            <person name="Hegedus B."/>
            <person name="Baldrian P."/>
            <person name="Stursova M."/>
            <person name="Weitz H."/>
            <person name="Taylor A."/>
            <person name="Grigoriev I.V."/>
            <person name="Nagy L.G."/>
            <person name="Martin F."/>
            <person name="Kauserud H."/>
        </authorList>
    </citation>
    <scope>NUCLEOTIDE SEQUENCE</scope>
    <source>
        <strain evidence="1">9284</strain>
    </source>
</reference>
<accession>A0AAD7F8I7</accession>
<dbReference type="AlphaFoldDB" id="A0AAD7F8I7"/>
<keyword evidence="2" id="KW-1185">Reference proteome</keyword>
<comment type="caution">
    <text evidence="1">The sequence shown here is derived from an EMBL/GenBank/DDBJ whole genome shotgun (WGS) entry which is preliminary data.</text>
</comment>